<gene>
    <name evidence="1" type="ORF">DV515_00003052</name>
</gene>
<comment type="caution">
    <text evidence="1">The sequence shown here is derived from an EMBL/GenBank/DDBJ whole genome shotgun (WGS) entry which is preliminary data.</text>
</comment>
<keyword evidence="2" id="KW-1185">Reference proteome</keyword>
<dbReference type="Proteomes" id="UP000276834">
    <property type="component" value="Unassembled WGS sequence"/>
</dbReference>
<sequence>MEERSRNLYQWPNVGRIEEELRMDIQQLGNRFLRKRAWTACKVVKYLQTARMILLVVAYGESDSLE</sequence>
<name>A0A3L8SU26_CHLGU</name>
<reference evidence="1 2" key="1">
    <citation type="journal article" date="2018" name="Proc. R. Soc. B">
        <title>A non-coding region near Follistatin controls head colour polymorphism in the Gouldian finch.</title>
        <authorList>
            <person name="Toomey M.B."/>
            <person name="Marques C.I."/>
            <person name="Andrade P."/>
            <person name="Araujo P.M."/>
            <person name="Sabatino S."/>
            <person name="Gazda M.A."/>
            <person name="Afonso S."/>
            <person name="Lopes R.J."/>
            <person name="Corbo J.C."/>
            <person name="Carneiro M."/>
        </authorList>
    </citation>
    <scope>NUCLEOTIDE SEQUENCE [LARGE SCALE GENOMIC DNA]</scope>
    <source>
        <strain evidence="1">Red01</strain>
        <tissue evidence="1">Muscle</tissue>
    </source>
</reference>
<organism evidence="1 2">
    <name type="scientific">Chloebia gouldiae</name>
    <name type="common">Gouldian finch</name>
    <name type="synonym">Erythrura gouldiae</name>
    <dbReference type="NCBI Taxonomy" id="44316"/>
    <lineage>
        <taxon>Eukaryota</taxon>
        <taxon>Metazoa</taxon>
        <taxon>Chordata</taxon>
        <taxon>Craniata</taxon>
        <taxon>Vertebrata</taxon>
        <taxon>Euteleostomi</taxon>
        <taxon>Archelosauria</taxon>
        <taxon>Archosauria</taxon>
        <taxon>Dinosauria</taxon>
        <taxon>Saurischia</taxon>
        <taxon>Theropoda</taxon>
        <taxon>Coelurosauria</taxon>
        <taxon>Aves</taxon>
        <taxon>Neognathae</taxon>
        <taxon>Neoaves</taxon>
        <taxon>Telluraves</taxon>
        <taxon>Australaves</taxon>
        <taxon>Passeriformes</taxon>
        <taxon>Passeroidea</taxon>
        <taxon>Passeridae</taxon>
        <taxon>Chloebia</taxon>
    </lineage>
</organism>
<dbReference type="EMBL" id="QUSF01000005">
    <property type="protein sequence ID" value="RLW08961.1"/>
    <property type="molecule type" value="Genomic_DNA"/>
</dbReference>
<proteinExistence type="predicted"/>
<evidence type="ECO:0000313" key="2">
    <source>
        <dbReference type="Proteomes" id="UP000276834"/>
    </source>
</evidence>
<dbReference type="AlphaFoldDB" id="A0A3L8SU26"/>
<accession>A0A3L8SU26</accession>
<dbReference type="OrthoDB" id="10391870at2759"/>
<protein>
    <submittedName>
        <fullName evidence="1">Uncharacterized protein</fullName>
    </submittedName>
</protein>
<evidence type="ECO:0000313" key="1">
    <source>
        <dbReference type="EMBL" id="RLW08961.1"/>
    </source>
</evidence>